<sequence>MSWLKPVFFHGAISARARLRSRVFSSSQFLSLVSTQAFFVATLSRWAASAAPVVLTGAYHLEYVDSQLGSKNGAEIIVELSSRADAAAVALAALQLARETIMLACLSCNHIVNPEAFPQTACDAVELPQGGWLTSSGTGVALSN</sequence>
<protein>
    <submittedName>
        <fullName evidence="1">Mannose-1-phosphate guanylyltransferase</fullName>
    </submittedName>
</protein>
<keyword evidence="1" id="KW-0808">Transferase</keyword>
<organism evidence="1 2">
    <name type="scientific">Novosphingobium chloroacetimidivorans</name>
    <dbReference type="NCBI Taxonomy" id="1428314"/>
    <lineage>
        <taxon>Bacteria</taxon>
        <taxon>Pseudomonadati</taxon>
        <taxon>Pseudomonadota</taxon>
        <taxon>Alphaproteobacteria</taxon>
        <taxon>Sphingomonadales</taxon>
        <taxon>Sphingomonadaceae</taxon>
        <taxon>Novosphingobium</taxon>
    </lineage>
</organism>
<dbReference type="EMBL" id="JACHLR010000063">
    <property type="protein sequence ID" value="MBB4861123.1"/>
    <property type="molecule type" value="Genomic_DNA"/>
</dbReference>
<evidence type="ECO:0000313" key="1">
    <source>
        <dbReference type="EMBL" id="MBB4861123.1"/>
    </source>
</evidence>
<dbReference type="GO" id="GO:0016779">
    <property type="term" value="F:nucleotidyltransferase activity"/>
    <property type="evidence" value="ECO:0007669"/>
    <property type="project" value="UniProtKB-KW"/>
</dbReference>
<keyword evidence="2" id="KW-1185">Reference proteome</keyword>
<gene>
    <name evidence="1" type="ORF">HNO88_004477</name>
</gene>
<dbReference type="InterPro" id="IPR029044">
    <property type="entry name" value="Nucleotide-diphossugar_trans"/>
</dbReference>
<evidence type="ECO:0000313" key="2">
    <source>
        <dbReference type="Proteomes" id="UP000555448"/>
    </source>
</evidence>
<dbReference type="RefSeq" id="WP_184250884.1">
    <property type="nucleotide sequence ID" value="NZ_JACHLR010000063.1"/>
</dbReference>
<dbReference type="AlphaFoldDB" id="A0A7W7KFH0"/>
<proteinExistence type="predicted"/>
<comment type="caution">
    <text evidence="1">The sequence shown here is derived from an EMBL/GenBank/DDBJ whole genome shotgun (WGS) entry which is preliminary data.</text>
</comment>
<keyword evidence="1" id="KW-0548">Nucleotidyltransferase</keyword>
<dbReference type="Gene3D" id="3.90.550.10">
    <property type="entry name" value="Spore Coat Polysaccharide Biosynthesis Protein SpsA, Chain A"/>
    <property type="match status" value="1"/>
</dbReference>
<name>A0A7W7KFH0_9SPHN</name>
<dbReference type="Proteomes" id="UP000555448">
    <property type="component" value="Unassembled WGS sequence"/>
</dbReference>
<accession>A0A7W7KFH0</accession>
<reference evidence="1 2" key="1">
    <citation type="submission" date="2020-08" db="EMBL/GenBank/DDBJ databases">
        <title>Functional genomics of gut bacteria from endangered species of beetles.</title>
        <authorList>
            <person name="Carlos-Shanley C."/>
        </authorList>
    </citation>
    <scope>NUCLEOTIDE SEQUENCE [LARGE SCALE GENOMIC DNA]</scope>
    <source>
        <strain evidence="1 2">S00245</strain>
    </source>
</reference>